<dbReference type="Pfam" id="PF02008">
    <property type="entry name" value="zf-CXXC"/>
    <property type="match status" value="1"/>
</dbReference>
<feature type="region of interest" description="Disordered" evidence="4">
    <location>
        <begin position="346"/>
        <end position="377"/>
    </location>
</feature>
<feature type="region of interest" description="Disordered" evidence="4">
    <location>
        <begin position="523"/>
        <end position="547"/>
    </location>
</feature>
<dbReference type="GO" id="GO:0008270">
    <property type="term" value="F:zinc ion binding"/>
    <property type="evidence" value="ECO:0007669"/>
    <property type="project" value="UniProtKB-KW"/>
</dbReference>
<feature type="region of interest" description="Disordered" evidence="4">
    <location>
        <begin position="321"/>
        <end position="340"/>
    </location>
</feature>
<keyword evidence="2" id="KW-0863">Zinc-finger</keyword>
<keyword evidence="3" id="KW-0862">Zinc</keyword>
<evidence type="ECO:0000256" key="3">
    <source>
        <dbReference type="ARBA" id="ARBA00022833"/>
    </source>
</evidence>
<feature type="compositionally biased region" description="Basic and acidic residues" evidence="4">
    <location>
        <begin position="470"/>
        <end position="496"/>
    </location>
</feature>
<reference evidence="5" key="1">
    <citation type="submission" date="2021-02" db="EMBL/GenBank/DDBJ databases">
        <authorList>
            <person name="Bekaert M."/>
        </authorList>
    </citation>
    <scope>NUCLEOTIDE SEQUENCE</scope>
    <source>
        <strain evidence="5">IoA-00</strain>
    </source>
</reference>
<feature type="compositionally biased region" description="Acidic residues" evidence="4">
    <location>
        <begin position="360"/>
        <end position="369"/>
    </location>
</feature>
<gene>
    <name evidence="5" type="ORF">LSAA_3762</name>
</gene>
<accession>A0A7R8H2M7</accession>
<evidence type="ECO:0000313" key="5">
    <source>
        <dbReference type="EMBL" id="CAF2816595.1"/>
    </source>
</evidence>
<evidence type="ECO:0000313" key="6">
    <source>
        <dbReference type="Proteomes" id="UP000675881"/>
    </source>
</evidence>
<keyword evidence="6" id="KW-1185">Reference proteome</keyword>
<keyword evidence="1" id="KW-0479">Metal-binding</keyword>
<evidence type="ECO:0000256" key="1">
    <source>
        <dbReference type="ARBA" id="ARBA00022723"/>
    </source>
</evidence>
<feature type="compositionally biased region" description="Basic and acidic residues" evidence="4">
    <location>
        <begin position="529"/>
        <end position="544"/>
    </location>
</feature>
<feature type="region of interest" description="Disordered" evidence="4">
    <location>
        <begin position="59"/>
        <end position="188"/>
    </location>
</feature>
<dbReference type="InterPro" id="IPR002857">
    <property type="entry name" value="Znf_CXXC"/>
</dbReference>
<sequence length="603" mass="66810">MVDSDEDLAHFPPGMDSDEESIVSGFTDSASIVAAGQEEGSRHGGEPLSLECVDACSGSIGPPQKRLVHSLDRERTGRTRRRECEEDQTAPSAQVETLEDSQLHKPMGEDTSKEEWVTLIFGEDGKPSEESRSKIYDLNPADSEMDKDKELPTLTSRRRGGAKVRGDTRCRNNGNGQGEEQNEDNLIHVDESTDWIGSTEDGVSLDKSYTLISEKTKTKKHKPHRTDYVYAGKSTAAKTRRCGECENCNKEDCNKCDACRDKPRNGGKGLKKQACIYRVCLWKNPSGKTANVASGRSRGRPKTKPPPGLIKTESLSLIRSEENQECIPGNNDDDDRKKSGRLSLPVIAPGVASKQKTESQPDDADLPEFDPDKFRPGYTPSIVKKGDAEYVVVVTGVKDTGLCGNIGVILIIYLPGGEQKISSRKGFAAHEEIKRNKNQDLSIASKRKLFLKSEVKKNIDNEFPSVKKSKVEASLKQNKHDTSEDTLHHLKNDKSPSESLLKSRSIESSSKLMKFDSLVPSVSQTSYDSHTEDDSQRSKERDNMTPDSVQYARALRPPYHLLSFLRIKGNSTKGMSCTDKNTMVFVVLEGEISVVLHTTQFKR</sequence>
<name>A0A7R8H2M7_LEPSM</name>
<feature type="region of interest" description="Disordered" evidence="4">
    <location>
        <begin position="470"/>
        <end position="503"/>
    </location>
</feature>
<organism evidence="5 6">
    <name type="scientific">Lepeophtheirus salmonis</name>
    <name type="common">Salmon louse</name>
    <name type="synonym">Caligus salmonis</name>
    <dbReference type="NCBI Taxonomy" id="72036"/>
    <lineage>
        <taxon>Eukaryota</taxon>
        <taxon>Metazoa</taxon>
        <taxon>Ecdysozoa</taxon>
        <taxon>Arthropoda</taxon>
        <taxon>Crustacea</taxon>
        <taxon>Multicrustacea</taxon>
        <taxon>Hexanauplia</taxon>
        <taxon>Copepoda</taxon>
        <taxon>Siphonostomatoida</taxon>
        <taxon>Caligidae</taxon>
        <taxon>Lepeophtheirus</taxon>
    </lineage>
</organism>
<dbReference type="AlphaFoldDB" id="A0A7R8H2M7"/>
<feature type="region of interest" description="Disordered" evidence="4">
    <location>
        <begin position="1"/>
        <end position="47"/>
    </location>
</feature>
<dbReference type="EMBL" id="HG994591">
    <property type="protein sequence ID" value="CAF2816595.1"/>
    <property type="molecule type" value="Genomic_DNA"/>
</dbReference>
<protein>
    <submittedName>
        <fullName evidence="5">(salmon louse) hypothetical protein</fullName>
    </submittedName>
</protein>
<feature type="region of interest" description="Disordered" evidence="4">
    <location>
        <begin position="289"/>
        <end position="315"/>
    </location>
</feature>
<proteinExistence type="predicted"/>
<evidence type="ECO:0000256" key="4">
    <source>
        <dbReference type="SAM" id="MobiDB-lite"/>
    </source>
</evidence>
<dbReference type="Proteomes" id="UP000675881">
    <property type="component" value="Chromosome 12"/>
</dbReference>
<feature type="compositionally biased region" description="Basic and acidic residues" evidence="4">
    <location>
        <begin position="123"/>
        <end position="135"/>
    </location>
</feature>
<dbReference type="GO" id="GO:0003677">
    <property type="term" value="F:DNA binding"/>
    <property type="evidence" value="ECO:0007669"/>
    <property type="project" value="InterPro"/>
</dbReference>
<dbReference type="PROSITE" id="PS51058">
    <property type="entry name" value="ZF_CXXC"/>
    <property type="match status" value="1"/>
</dbReference>
<feature type="compositionally biased region" description="Basic and acidic residues" evidence="4">
    <location>
        <begin position="101"/>
        <end position="116"/>
    </location>
</feature>
<evidence type="ECO:0000256" key="2">
    <source>
        <dbReference type="ARBA" id="ARBA00022771"/>
    </source>
</evidence>
<dbReference type="OrthoDB" id="1939643at2759"/>